<feature type="compositionally biased region" description="Basic and acidic residues" evidence="1">
    <location>
        <begin position="169"/>
        <end position="181"/>
    </location>
</feature>
<dbReference type="Pfam" id="PF00092">
    <property type="entry name" value="VWA"/>
    <property type="match status" value="1"/>
</dbReference>
<dbReference type="RefSeq" id="WP_128267874.1">
    <property type="nucleotide sequence ID" value="NZ_JACCJA010000008.1"/>
</dbReference>
<dbReference type="EMBL" id="SAXH01000008">
    <property type="protein sequence ID" value="RWR46900.1"/>
    <property type="molecule type" value="Genomic_DNA"/>
</dbReference>
<evidence type="ECO:0000259" key="3">
    <source>
        <dbReference type="PROSITE" id="PS50234"/>
    </source>
</evidence>
<organism evidence="4 5">
    <name type="scientific">Lactococcus lactis</name>
    <dbReference type="NCBI Taxonomy" id="1358"/>
    <lineage>
        <taxon>Bacteria</taxon>
        <taxon>Bacillati</taxon>
        <taxon>Bacillota</taxon>
        <taxon>Bacilli</taxon>
        <taxon>Lactobacillales</taxon>
        <taxon>Streptococcaceae</taxon>
        <taxon>Lactococcus</taxon>
    </lineage>
</organism>
<dbReference type="Proteomes" id="UP000285859">
    <property type="component" value="Unassembled WGS sequence"/>
</dbReference>
<name>A0A3S3PC27_9LACT</name>
<comment type="caution">
    <text evidence="4">The sequence shown here is derived from an EMBL/GenBank/DDBJ whole genome shotgun (WGS) entry which is preliminary data.</text>
</comment>
<dbReference type="InterPro" id="IPR036465">
    <property type="entry name" value="vWFA_dom_sf"/>
</dbReference>
<dbReference type="Pfam" id="PF21426">
    <property type="entry name" value="GBS104-like_Ig"/>
    <property type="match status" value="1"/>
</dbReference>
<dbReference type="PANTHER" id="PTHR10579">
    <property type="entry name" value="CALCIUM-ACTIVATED CHLORIDE CHANNEL REGULATOR"/>
    <property type="match status" value="1"/>
</dbReference>
<dbReference type="Gene3D" id="3.40.50.410">
    <property type="entry name" value="von Willebrand factor, type A domain"/>
    <property type="match status" value="1"/>
</dbReference>
<evidence type="ECO:0000256" key="2">
    <source>
        <dbReference type="SAM" id="Phobius"/>
    </source>
</evidence>
<gene>
    <name evidence="4" type="ORF">EO246_07820</name>
</gene>
<keyword evidence="2" id="KW-1133">Transmembrane helix</keyword>
<feature type="compositionally biased region" description="Low complexity" evidence="1">
    <location>
        <begin position="1410"/>
        <end position="1419"/>
    </location>
</feature>
<dbReference type="InterPro" id="IPR051266">
    <property type="entry name" value="CLCR"/>
</dbReference>
<dbReference type="SUPFAM" id="SSF53300">
    <property type="entry name" value="vWA-like"/>
    <property type="match status" value="1"/>
</dbReference>
<feature type="region of interest" description="Disordered" evidence="1">
    <location>
        <begin position="1395"/>
        <end position="1419"/>
    </location>
</feature>
<feature type="transmembrane region" description="Helical" evidence="2">
    <location>
        <begin position="1424"/>
        <end position="1446"/>
    </location>
</feature>
<dbReference type="Gene3D" id="2.60.40.2110">
    <property type="match status" value="1"/>
</dbReference>
<dbReference type="PANTHER" id="PTHR10579:SF43">
    <property type="entry name" value="ZINC FINGER (C3HC4-TYPE RING FINGER) FAMILY PROTEIN"/>
    <property type="match status" value="1"/>
</dbReference>
<evidence type="ECO:0000313" key="5">
    <source>
        <dbReference type="Proteomes" id="UP000285859"/>
    </source>
</evidence>
<reference evidence="4 5" key="1">
    <citation type="submission" date="2019-01" db="EMBL/GenBank/DDBJ databases">
        <title>Whole genome sequence of Lactococcus lactis isolated from cow milk.</title>
        <authorList>
            <person name="Sundararaman A."/>
            <person name="Tamang J.-P."/>
            <person name="Halami P."/>
        </authorList>
    </citation>
    <scope>NUCLEOTIDE SEQUENCE [LARGE SCALE GENOMIC DNA]</scope>
    <source>
        <strain evidence="4 5">C2D</strain>
    </source>
</reference>
<dbReference type="CDD" id="cd00198">
    <property type="entry name" value="vWFA"/>
    <property type="match status" value="1"/>
</dbReference>
<dbReference type="Pfam" id="PF17802">
    <property type="entry name" value="SpaA"/>
    <property type="match status" value="2"/>
</dbReference>
<evidence type="ECO:0000256" key="1">
    <source>
        <dbReference type="SAM" id="MobiDB-lite"/>
    </source>
</evidence>
<feature type="region of interest" description="Disordered" evidence="1">
    <location>
        <begin position="169"/>
        <end position="195"/>
    </location>
</feature>
<keyword evidence="2" id="KW-0472">Membrane</keyword>
<dbReference type="PROSITE" id="PS50234">
    <property type="entry name" value="VWFA"/>
    <property type="match status" value="1"/>
</dbReference>
<dbReference type="SUPFAM" id="SSF49478">
    <property type="entry name" value="Cna protein B-type domain"/>
    <property type="match status" value="1"/>
</dbReference>
<dbReference type="InterPro" id="IPR041033">
    <property type="entry name" value="SpaA_PFL_dom_1"/>
</dbReference>
<dbReference type="Gene3D" id="2.60.40.10">
    <property type="entry name" value="Immunoglobulins"/>
    <property type="match status" value="2"/>
</dbReference>
<dbReference type="InterPro" id="IPR002035">
    <property type="entry name" value="VWF_A"/>
</dbReference>
<dbReference type="Gene3D" id="2.60.40.1140">
    <property type="entry name" value="Collagen-binding surface protein Cna, B-type domain"/>
    <property type="match status" value="1"/>
</dbReference>
<feature type="compositionally biased region" description="Polar residues" evidence="1">
    <location>
        <begin position="182"/>
        <end position="195"/>
    </location>
</feature>
<dbReference type="InterPro" id="IPR013783">
    <property type="entry name" value="Ig-like_fold"/>
</dbReference>
<accession>A0A3S3PC27</accession>
<protein>
    <submittedName>
        <fullName evidence="4">VWA domain-containing protein</fullName>
    </submittedName>
</protein>
<feature type="compositionally biased region" description="Basic and acidic residues" evidence="1">
    <location>
        <begin position="1396"/>
        <end position="1408"/>
    </location>
</feature>
<keyword evidence="2" id="KW-0812">Transmembrane</keyword>
<dbReference type="SMART" id="SM00327">
    <property type="entry name" value="VWA"/>
    <property type="match status" value="1"/>
</dbReference>
<proteinExistence type="predicted"/>
<evidence type="ECO:0000313" key="4">
    <source>
        <dbReference type="EMBL" id="RWR46900.1"/>
    </source>
</evidence>
<sequence>MIKKWTVCLSIIILVLNFVPNLLQGHQVFAENQKNYKDKVELINDESFNISYSMRALENQYEWEIDYRINKIENDKELKLKFSFEGNQPIEIEKNESWTLKEKNTIISDFEKENEGKIVLRANNSISLLNLEIQADAKLIENDQEVISEDILAKNESTIFSLYIPENNKADSKEKDNKNTEEVLNNESSQEETVSQLKKDSQLAFSYPSNFGIKASFNDLAQNYENISPEYRQDETGISPNHSWIPTGNTTVVNHQGWNSFSSQWDGVNSWNGEATNLENSYIEYAGVNNPVDFALRKYAKETETPGLYDVYLNVRGNVQNPIKPVDIVLVIDMSGSMQGAKETAVRQGVSDFLSTIQNTAYADYVNVGIVGYSSPGNYVTGASGYITVPIDKVSSENHVKSINQALAPQFSGGTFTQLGLRKGTEMLEQDSSDNQKMMILMTDGVPTFSYKVNSASKVDNVIYGQSFAESRDEPGNTSKIQSPYSVKDINGGSNIEIRDTWAATLGEAEISKQKISEIHTLGIQLGNDGSYLSQEEVKSRTSLIATTGLYQDANSANDITDYLKNQANVVLSRFNTITNGLILDPLGAQFEYKDTKFEITSVGEDSIDNLPTGKINEKGLEISNLNIGKNQEVQIHYQVRLNTETDDFKTNYWYQMNGETTLTPNGSNPDNKVNFGVPSAKSSGINLTLEKQWLANSENIPEKVELLIGRRSAQISSDWTKAVTLKEDDEWRSQLENLPKYSILGEEFIYEIKDEIVPNSEIYDWITIGEDKTTIANIEKFRLQLIKTSNHDNEPLSEVEFVLKNSQGEEIDKAVTNEKGEILFDKTRLNYGEEYQLHEIKSPGHSLEGPWKIKTELENGQPIIKVDGEQITLDEHYNKFMISLNITNDINIEEFRNSVTIDKRAVDSEEKLDGAVFNLYQIESVDDELTQLTPLEITNNLLPGLYALQESVSPNGYYRDDEVHFFRVKFNGSIVAIGSEGIDIPFLDENESGKNGLVLNEEENGDLHLTLIFYNQAVPPLQLEVDKIDDDFTSPLAGVSFELTRLGRKSTDSDSVKRINSFDRILKTFNNDFTGETIALKSNSDGKLTVIDNENNGQESTSPISLEYDTQYKLVKKSSIGLFPNFGETSQWIITTPNMDELKEHEEDNNIEIDGGDLLETPDESILESINQTPSTLGVVSLIKTKNPEFKALESTDSQVEKVKSDSSFQEKISAYLISFEIHSNITHRFTIKKVDGKSNRPIDTQFALRWVEKFEPTQDFDSLERLNLDTLDLSGNDISTSSKTSIDAKAGVTLSTEKGSRTLDHMARGNLYIISEEEVPTGYQKTNTVIVAYMDKAQGYADKATIHIRLAKRSATHPEILEFGSLEDFKEYKGDLEDEIGIVFANYKMAEGGSEEKEKEKEKEENNEMQNKQETNKPNIELPALGAIGVGGVGLLLIISAYLLKKYRGK</sequence>
<dbReference type="InterPro" id="IPR049319">
    <property type="entry name" value="GBS104-like_Ig"/>
</dbReference>
<feature type="domain" description="VWFA" evidence="3">
    <location>
        <begin position="327"/>
        <end position="575"/>
    </location>
</feature>